<protein>
    <submittedName>
        <fullName evidence="3">Amidase/6-aminohexanoate-cyclic-dimer hydrolase</fullName>
    </submittedName>
</protein>
<dbReference type="Pfam" id="PF01425">
    <property type="entry name" value="Amidase"/>
    <property type="match status" value="1"/>
</dbReference>
<dbReference type="STRING" id="407234.SAMN05421795_101150"/>
<dbReference type="Gene3D" id="3.90.1300.10">
    <property type="entry name" value="Amidase signature (AS) domain"/>
    <property type="match status" value="1"/>
</dbReference>
<sequence>MIAEYPRMDGIALAEAVAQGEVTPDALLDAALQQVARWNPHLNAVVLIREEVARAQIRAGLAQGPLWGVPTLLKDLGAEARDLPAHCGSRALMNTTWPADSEILIRMKAAGLVPFGRTTAPEGGIGVTTEAAVHGGPTRNPWDLTRSPGGSSGGAAAAVAAGIVPVAHGSDGGGSLRIPAAACGIFALKPTRARMPDGPFAGEAWAGMATEGFVSRSVRDTAAALDACAGADPGAPYWAPPLGAGFRAAIARPPRRLRIALCDTTYTGAPIDPALAEATRAAGRLLADLGHHVAPARPTADFDAMLRAWTDIVACGTAQWVRTSPAPDRIEPLAASAVAHAARLSGADYLDALDQVHAFGRQMAAFFTDWDILLSTTLAEPPALLGRFDHSCADYLHYRHGPGMCFDFSPYCAAFNASGQPAASVPLYQGADGLPIGIHLGARFGADEELIALCAELEAALPWADRRPPLPA</sequence>
<keyword evidence="3" id="KW-0378">Hydrolase</keyword>
<dbReference type="InterPro" id="IPR036928">
    <property type="entry name" value="AS_sf"/>
</dbReference>
<feature type="domain" description="Amidase" evidence="2">
    <location>
        <begin position="27"/>
        <end position="450"/>
    </location>
</feature>
<organism evidence="3 4">
    <name type="scientific">Phaeovulum vinaykumarii</name>
    <dbReference type="NCBI Taxonomy" id="407234"/>
    <lineage>
        <taxon>Bacteria</taxon>
        <taxon>Pseudomonadati</taxon>
        <taxon>Pseudomonadota</taxon>
        <taxon>Alphaproteobacteria</taxon>
        <taxon>Rhodobacterales</taxon>
        <taxon>Paracoccaceae</taxon>
        <taxon>Phaeovulum</taxon>
    </lineage>
</organism>
<dbReference type="RefSeq" id="WP_076363025.1">
    <property type="nucleotide sequence ID" value="NZ_FTOM01000001.1"/>
</dbReference>
<comment type="similarity">
    <text evidence="1">Belongs to the amidase family.</text>
</comment>
<accession>A0A1N7JM58</accession>
<dbReference type="PANTHER" id="PTHR11895">
    <property type="entry name" value="TRANSAMIDASE"/>
    <property type="match status" value="1"/>
</dbReference>
<evidence type="ECO:0000256" key="1">
    <source>
        <dbReference type="ARBA" id="ARBA00009199"/>
    </source>
</evidence>
<dbReference type="InterPro" id="IPR023631">
    <property type="entry name" value="Amidase_dom"/>
</dbReference>
<dbReference type="EMBL" id="FTOM01000001">
    <property type="protein sequence ID" value="SIS50387.1"/>
    <property type="molecule type" value="Genomic_DNA"/>
</dbReference>
<evidence type="ECO:0000259" key="2">
    <source>
        <dbReference type="Pfam" id="PF01425"/>
    </source>
</evidence>
<dbReference type="AlphaFoldDB" id="A0A1N7JM58"/>
<dbReference type="PANTHER" id="PTHR11895:SF7">
    <property type="entry name" value="GLUTAMYL-TRNA(GLN) AMIDOTRANSFERASE SUBUNIT A, MITOCHONDRIAL"/>
    <property type="match status" value="1"/>
</dbReference>
<reference evidence="4" key="1">
    <citation type="submission" date="2017-01" db="EMBL/GenBank/DDBJ databases">
        <authorList>
            <person name="Varghese N."/>
            <person name="Submissions S."/>
        </authorList>
    </citation>
    <scope>NUCLEOTIDE SEQUENCE [LARGE SCALE GENOMIC DNA]</scope>
    <source>
        <strain evidence="4">DSM 18714</strain>
    </source>
</reference>
<dbReference type="GO" id="GO:0016787">
    <property type="term" value="F:hydrolase activity"/>
    <property type="evidence" value="ECO:0007669"/>
    <property type="project" value="UniProtKB-KW"/>
</dbReference>
<gene>
    <name evidence="3" type="ORF">SAMN05421795_101150</name>
</gene>
<dbReference type="InterPro" id="IPR020556">
    <property type="entry name" value="Amidase_CS"/>
</dbReference>
<evidence type="ECO:0000313" key="4">
    <source>
        <dbReference type="Proteomes" id="UP000186098"/>
    </source>
</evidence>
<keyword evidence="4" id="KW-1185">Reference proteome</keyword>
<dbReference type="SUPFAM" id="SSF75304">
    <property type="entry name" value="Amidase signature (AS) enzymes"/>
    <property type="match status" value="1"/>
</dbReference>
<dbReference type="InterPro" id="IPR000120">
    <property type="entry name" value="Amidase"/>
</dbReference>
<proteinExistence type="inferred from homology"/>
<name>A0A1N7JM58_9RHOB</name>
<evidence type="ECO:0000313" key="3">
    <source>
        <dbReference type="EMBL" id="SIS50387.1"/>
    </source>
</evidence>
<dbReference type="OrthoDB" id="9777859at2"/>
<dbReference type="PROSITE" id="PS00571">
    <property type="entry name" value="AMIDASES"/>
    <property type="match status" value="1"/>
</dbReference>
<dbReference type="Proteomes" id="UP000186098">
    <property type="component" value="Unassembled WGS sequence"/>
</dbReference>